<dbReference type="PANTHER" id="PTHR22683">
    <property type="entry name" value="SPORULATION PROTEIN RELATED"/>
    <property type="match status" value="1"/>
</dbReference>
<dbReference type="EMBL" id="LBPV01000007">
    <property type="protein sequence ID" value="KKP65989.1"/>
    <property type="molecule type" value="Genomic_DNA"/>
</dbReference>
<dbReference type="SUPFAM" id="SSF52540">
    <property type="entry name" value="P-loop containing nucleoside triphosphate hydrolases"/>
    <property type="match status" value="1"/>
</dbReference>
<feature type="region of interest" description="Disordered" evidence="14">
    <location>
        <begin position="234"/>
        <end position="255"/>
    </location>
</feature>
<dbReference type="InterPro" id="IPR036388">
    <property type="entry name" value="WH-like_DNA-bd_sf"/>
</dbReference>
<keyword evidence="5 15" id="KW-0812">Transmembrane</keyword>
<evidence type="ECO:0000256" key="7">
    <source>
        <dbReference type="ARBA" id="ARBA00022829"/>
    </source>
</evidence>
<proteinExistence type="inferred from homology"/>
<dbReference type="GO" id="GO:0005524">
    <property type="term" value="F:ATP binding"/>
    <property type="evidence" value="ECO:0007669"/>
    <property type="project" value="UniProtKB-UniRule"/>
</dbReference>
<dbReference type="Gene3D" id="3.40.50.300">
    <property type="entry name" value="P-loop containing nucleotide triphosphate hydrolases"/>
    <property type="match status" value="1"/>
</dbReference>
<evidence type="ECO:0000256" key="11">
    <source>
        <dbReference type="ARBA" id="ARBA00023136"/>
    </source>
</evidence>
<dbReference type="Gene3D" id="3.30.980.40">
    <property type="match status" value="1"/>
</dbReference>
<feature type="transmembrane region" description="Helical" evidence="15">
    <location>
        <begin position="137"/>
        <end position="156"/>
    </location>
</feature>
<dbReference type="InterPro" id="IPR036390">
    <property type="entry name" value="WH_DNA-bd_sf"/>
</dbReference>
<dbReference type="GO" id="GO:0051301">
    <property type="term" value="P:cell division"/>
    <property type="evidence" value="ECO:0007669"/>
    <property type="project" value="UniProtKB-KW"/>
</dbReference>
<dbReference type="Pfam" id="PF13491">
    <property type="entry name" value="FtsK_4TM"/>
    <property type="match status" value="1"/>
</dbReference>
<evidence type="ECO:0000256" key="2">
    <source>
        <dbReference type="ARBA" id="ARBA00006474"/>
    </source>
</evidence>
<dbReference type="SUPFAM" id="SSF46785">
    <property type="entry name" value="Winged helix' DNA-binding domain"/>
    <property type="match status" value="1"/>
</dbReference>
<dbReference type="InterPro" id="IPR002543">
    <property type="entry name" value="FtsK_dom"/>
</dbReference>
<keyword evidence="10" id="KW-0238">DNA-binding</keyword>
<evidence type="ECO:0000256" key="10">
    <source>
        <dbReference type="ARBA" id="ARBA00023125"/>
    </source>
</evidence>
<feature type="domain" description="FtsK" evidence="16">
    <location>
        <begin position="396"/>
        <end position="583"/>
    </location>
</feature>
<comment type="similarity">
    <text evidence="2">Belongs to the FtsK/SpoIIIE/SftA family.</text>
</comment>
<evidence type="ECO:0000256" key="15">
    <source>
        <dbReference type="SAM" id="Phobius"/>
    </source>
</evidence>
<feature type="transmembrane region" description="Helical" evidence="15">
    <location>
        <begin position="44"/>
        <end position="71"/>
    </location>
</feature>
<organism evidence="17 18">
    <name type="scientific">candidate division WS6 bacterium GW2011_GWE1_34_7</name>
    <dbReference type="NCBI Taxonomy" id="1619093"/>
    <lineage>
        <taxon>Bacteria</taxon>
        <taxon>Candidatus Dojkabacteria</taxon>
    </lineage>
</organism>
<feature type="binding site" evidence="13">
    <location>
        <begin position="413"/>
        <end position="420"/>
    </location>
    <ligand>
        <name>ATP</name>
        <dbReference type="ChEBI" id="CHEBI:30616"/>
    </ligand>
</feature>
<dbReference type="PROSITE" id="PS50901">
    <property type="entry name" value="FTSK"/>
    <property type="match status" value="1"/>
</dbReference>
<evidence type="ECO:0000256" key="5">
    <source>
        <dbReference type="ARBA" id="ARBA00022692"/>
    </source>
</evidence>
<evidence type="ECO:0000313" key="17">
    <source>
        <dbReference type="EMBL" id="KKP65989.1"/>
    </source>
</evidence>
<dbReference type="Gene3D" id="1.10.10.10">
    <property type="entry name" value="Winged helix-like DNA-binding domain superfamily/Winged helix DNA-binding domain"/>
    <property type="match status" value="1"/>
</dbReference>
<comment type="subcellular location">
    <subcellularLocation>
        <location evidence="1">Cell membrane</location>
        <topology evidence="1">Multi-pass membrane protein</topology>
    </subcellularLocation>
</comment>
<feature type="transmembrane region" description="Helical" evidence="15">
    <location>
        <begin position="83"/>
        <end position="103"/>
    </location>
</feature>
<gene>
    <name evidence="17" type="ORF">UR61_C0007G0009</name>
</gene>
<dbReference type="InterPro" id="IPR041027">
    <property type="entry name" value="FtsK_alpha"/>
</dbReference>
<dbReference type="PATRIC" id="fig|1619093.3.peg.94"/>
<keyword evidence="12" id="KW-0131">Cell cycle</keyword>
<name>A0A0G0B9B8_9BACT</name>
<dbReference type="Pfam" id="PF09397">
    <property type="entry name" value="FtsK_gamma"/>
    <property type="match status" value="1"/>
</dbReference>
<evidence type="ECO:0000256" key="8">
    <source>
        <dbReference type="ARBA" id="ARBA00022840"/>
    </source>
</evidence>
<dbReference type="GO" id="GO:0003677">
    <property type="term" value="F:DNA binding"/>
    <property type="evidence" value="ECO:0007669"/>
    <property type="project" value="UniProtKB-KW"/>
</dbReference>
<evidence type="ECO:0000313" key="18">
    <source>
        <dbReference type="Proteomes" id="UP000033866"/>
    </source>
</evidence>
<evidence type="ECO:0000256" key="3">
    <source>
        <dbReference type="ARBA" id="ARBA00022475"/>
    </source>
</evidence>
<keyword evidence="4" id="KW-0132">Cell division</keyword>
<feature type="compositionally biased region" description="Polar residues" evidence="14">
    <location>
        <begin position="234"/>
        <end position="248"/>
    </location>
</feature>
<dbReference type="InterPro" id="IPR027417">
    <property type="entry name" value="P-loop_NTPase"/>
</dbReference>
<evidence type="ECO:0000256" key="14">
    <source>
        <dbReference type="SAM" id="MobiDB-lite"/>
    </source>
</evidence>
<dbReference type="InterPro" id="IPR025199">
    <property type="entry name" value="FtsK_4TM"/>
</dbReference>
<dbReference type="AlphaFoldDB" id="A0A0G0B9B8"/>
<evidence type="ECO:0000256" key="6">
    <source>
        <dbReference type="ARBA" id="ARBA00022741"/>
    </source>
</evidence>
<sequence length="740" mass="81845">MPRKKKKEKINIKSSETQIFFGLVLFVLGVALILTPFVKEQADIFVFISTLLGWPAMVWGIAVTAMSINLLTQGKSFSKVSQILGFVVLAFSLNTLLTFWVPVDSLEDISTLQRAGGTVGQFLHVGLNDAIGDVLELIVLLIVLIVAFSFITGIELKQITEVIRQLFTKISLKDLQDKIGTGVGDEKMVISGMDDDNELTGRDINQQDDDIQIQENMSHQKEENLFSQNVRENNSQQPLIKNQSTGTTDIGPATPKYTEWVYPSIDNLQEPKKTEQPKEAYKEEARVIETVLRSFNIPAKVVEITIGPTVVRYALSIPAGVAVNRVKRQSNDIEVALRVTKGMMRIEAPIPGTSYIGIEIPNKSPNYVHMKEMARKLLSEADKYQLPLILGRDIAGKPEIRDLVNLPHLLVAGMTRSGKSVGINSILGGLLLTKTPDELKLVLVDPKMVELEAYNGIPHLLTPVINDMELVVNAMQWSIEEMMKRYRQLKQVLAKNIVEYNLKMGYNAMPYLVIVIDEMADLMLVAGPDIETKIQRLAQMGRAVGVHLILATQKPVVTVITGLIRSNISGRIAYSVPTAMDSRVILDQTGAENLLGNGDMLYKDQTMSKPIRIQGCFISTEDSIDIINQLKAQVREDSEEEQLDISQVANNKGELGGGVGDERDPEFEKALNVVISEEKASASLLQRRLNIGYNKAARLMEQLEKAGAIGRQDGVKPRGVLVSSASEILGSSDQDMPEDF</sequence>
<keyword evidence="9 15" id="KW-1133">Transmembrane helix</keyword>
<keyword evidence="8 13" id="KW-0067">ATP-binding</keyword>
<accession>A0A0G0B9B8</accession>
<dbReference type="InterPro" id="IPR018541">
    <property type="entry name" value="Ftsk_gamma"/>
</dbReference>
<protein>
    <submittedName>
        <fullName evidence="17">FtsK/SpoIIIE family protein</fullName>
    </submittedName>
</protein>
<reference evidence="17 18" key="1">
    <citation type="journal article" date="2015" name="Nature">
        <title>rRNA introns, odd ribosomes, and small enigmatic genomes across a large radiation of phyla.</title>
        <authorList>
            <person name="Brown C.T."/>
            <person name="Hug L.A."/>
            <person name="Thomas B.C."/>
            <person name="Sharon I."/>
            <person name="Castelle C.J."/>
            <person name="Singh A."/>
            <person name="Wilkins M.J."/>
            <person name="Williams K.H."/>
            <person name="Banfield J.F."/>
        </authorList>
    </citation>
    <scope>NUCLEOTIDE SEQUENCE [LARGE SCALE GENOMIC DNA]</scope>
</reference>
<evidence type="ECO:0000259" key="16">
    <source>
        <dbReference type="PROSITE" id="PS50901"/>
    </source>
</evidence>
<keyword evidence="3" id="KW-1003">Cell membrane</keyword>
<dbReference type="Proteomes" id="UP000033866">
    <property type="component" value="Unassembled WGS sequence"/>
</dbReference>
<keyword evidence="11 15" id="KW-0472">Membrane</keyword>
<dbReference type="GO" id="GO:0007059">
    <property type="term" value="P:chromosome segregation"/>
    <property type="evidence" value="ECO:0007669"/>
    <property type="project" value="UniProtKB-KW"/>
</dbReference>
<evidence type="ECO:0000256" key="13">
    <source>
        <dbReference type="PROSITE-ProRule" id="PRU00289"/>
    </source>
</evidence>
<dbReference type="InterPro" id="IPR050206">
    <property type="entry name" value="FtsK/SpoIIIE/SftA"/>
</dbReference>
<feature type="transmembrane region" description="Helical" evidence="15">
    <location>
        <begin position="20"/>
        <end position="38"/>
    </location>
</feature>
<comment type="caution">
    <text evidence="17">The sequence shown here is derived from an EMBL/GenBank/DDBJ whole genome shotgun (WGS) entry which is preliminary data.</text>
</comment>
<dbReference type="Pfam" id="PF01580">
    <property type="entry name" value="FtsK_SpoIIIE"/>
    <property type="match status" value="1"/>
</dbReference>
<dbReference type="SMART" id="SM00843">
    <property type="entry name" value="Ftsk_gamma"/>
    <property type="match status" value="1"/>
</dbReference>
<evidence type="ECO:0000256" key="9">
    <source>
        <dbReference type="ARBA" id="ARBA00022989"/>
    </source>
</evidence>
<evidence type="ECO:0000256" key="12">
    <source>
        <dbReference type="ARBA" id="ARBA00023306"/>
    </source>
</evidence>
<evidence type="ECO:0000256" key="4">
    <source>
        <dbReference type="ARBA" id="ARBA00022618"/>
    </source>
</evidence>
<dbReference type="PANTHER" id="PTHR22683:SF41">
    <property type="entry name" value="DNA TRANSLOCASE FTSK"/>
    <property type="match status" value="1"/>
</dbReference>
<dbReference type="GO" id="GO:0005886">
    <property type="term" value="C:plasma membrane"/>
    <property type="evidence" value="ECO:0007669"/>
    <property type="project" value="UniProtKB-SubCell"/>
</dbReference>
<keyword evidence="6 13" id="KW-0547">Nucleotide-binding</keyword>
<keyword evidence="7" id="KW-0159">Chromosome partition</keyword>
<dbReference type="Pfam" id="PF17854">
    <property type="entry name" value="FtsK_alpha"/>
    <property type="match status" value="1"/>
</dbReference>
<evidence type="ECO:0000256" key="1">
    <source>
        <dbReference type="ARBA" id="ARBA00004651"/>
    </source>
</evidence>